<protein>
    <submittedName>
        <fullName evidence="3">Uncharacterized protein</fullName>
    </submittedName>
</protein>
<sequence length="300" mass="33107">MEQPNIRPPYPYAAPNESPHPYPLPPGGQAPYPPPYALPPGQAPYPPPPFQAPYALPGQAPYGAVRPVPGQEPYSSAPISVVGPEFCTPYPLDLVIANKLLSSRKFSVKDINGNSMYTVKGKLFSLHARKVLLDCAGNTIVTFTKKIRTMHNRWHAFKGKSTDSKDLLFTVKKSSLIQFKTKLDVFLANNTKEEVIDFQVKGSWSEYSCCIYLGESSTIVAQMHKHETVQSVVLGKDSFMVTVYPNIDHAFIVALIVILNEINGGGGGNDEDEDDDENESEDGDEEDESEDGDEEEEDEK</sequence>
<evidence type="ECO:0000313" key="4">
    <source>
        <dbReference type="Proteomes" id="UP001064489"/>
    </source>
</evidence>
<reference evidence="3" key="2">
    <citation type="submission" date="2023-02" db="EMBL/GenBank/DDBJ databases">
        <authorList>
            <person name="Swenson N.G."/>
            <person name="Wegrzyn J.L."/>
            <person name="Mcevoy S.L."/>
        </authorList>
    </citation>
    <scope>NUCLEOTIDE SEQUENCE</scope>
    <source>
        <strain evidence="3">91603</strain>
        <tissue evidence="3">Leaf</tissue>
    </source>
</reference>
<dbReference type="Pfam" id="PF04525">
    <property type="entry name" value="LOR"/>
    <property type="match status" value="1"/>
</dbReference>
<evidence type="ECO:0000256" key="1">
    <source>
        <dbReference type="ARBA" id="ARBA00005437"/>
    </source>
</evidence>
<dbReference type="SUPFAM" id="SSF54518">
    <property type="entry name" value="Tubby C-terminal domain-like"/>
    <property type="match status" value="1"/>
</dbReference>
<keyword evidence="4" id="KW-1185">Reference proteome</keyword>
<dbReference type="InterPro" id="IPR007612">
    <property type="entry name" value="LOR"/>
</dbReference>
<feature type="region of interest" description="Disordered" evidence="2">
    <location>
        <begin position="1"/>
        <end position="50"/>
    </location>
</feature>
<comment type="caution">
    <text evidence="3">The sequence shown here is derived from an EMBL/GenBank/DDBJ whole genome shotgun (WGS) entry which is preliminary data.</text>
</comment>
<organism evidence="3 4">
    <name type="scientific">Acer negundo</name>
    <name type="common">Box elder</name>
    <dbReference type="NCBI Taxonomy" id="4023"/>
    <lineage>
        <taxon>Eukaryota</taxon>
        <taxon>Viridiplantae</taxon>
        <taxon>Streptophyta</taxon>
        <taxon>Embryophyta</taxon>
        <taxon>Tracheophyta</taxon>
        <taxon>Spermatophyta</taxon>
        <taxon>Magnoliopsida</taxon>
        <taxon>eudicotyledons</taxon>
        <taxon>Gunneridae</taxon>
        <taxon>Pentapetalae</taxon>
        <taxon>rosids</taxon>
        <taxon>malvids</taxon>
        <taxon>Sapindales</taxon>
        <taxon>Sapindaceae</taxon>
        <taxon>Hippocastanoideae</taxon>
        <taxon>Acereae</taxon>
        <taxon>Acer</taxon>
    </lineage>
</organism>
<accession>A0AAD5I5I5</accession>
<dbReference type="AlphaFoldDB" id="A0AAD5I5I5"/>
<dbReference type="Proteomes" id="UP001064489">
    <property type="component" value="Chromosome 11"/>
</dbReference>
<dbReference type="PANTHER" id="PTHR31087">
    <property type="match status" value="1"/>
</dbReference>
<reference evidence="3" key="1">
    <citation type="journal article" date="2022" name="Plant J.">
        <title>Strategies of tolerance reflected in two North American maple genomes.</title>
        <authorList>
            <person name="McEvoy S.L."/>
            <person name="Sezen U.U."/>
            <person name="Trouern-Trend A."/>
            <person name="McMahon S.M."/>
            <person name="Schaberg P.G."/>
            <person name="Yang J."/>
            <person name="Wegrzyn J.L."/>
            <person name="Swenson N.G."/>
        </authorList>
    </citation>
    <scope>NUCLEOTIDE SEQUENCE</scope>
    <source>
        <strain evidence="3">91603</strain>
    </source>
</reference>
<dbReference type="InterPro" id="IPR038595">
    <property type="entry name" value="LOR_sf"/>
</dbReference>
<feature type="region of interest" description="Disordered" evidence="2">
    <location>
        <begin position="264"/>
        <end position="300"/>
    </location>
</feature>
<evidence type="ECO:0000256" key="2">
    <source>
        <dbReference type="SAM" id="MobiDB-lite"/>
    </source>
</evidence>
<evidence type="ECO:0000313" key="3">
    <source>
        <dbReference type="EMBL" id="KAI9153330.1"/>
    </source>
</evidence>
<dbReference type="EMBL" id="JAJSOW010000108">
    <property type="protein sequence ID" value="KAI9153330.1"/>
    <property type="molecule type" value="Genomic_DNA"/>
</dbReference>
<gene>
    <name evidence="3" type="ORF">LWI28_009679</name>
</gene>
<comment type="similarity">
    <text evidence="1">Belongs to the LOR family.</text>
</comment>
<dbReference type="PANTHER" id="PTHR31087:SF58">
    <property type="entry name" value="OS07G0230700 PROTEIN"/>
    <property type="match status" value="1"/>
</dbReference>
<proteinExistence type="inferred from homology"/>
<dbReference type="InterPro" id="IPR025659">
    <property type="entry name" value="Tubby-like_C"/>
</dbReference>
<feature type="compositionally biased region" description="Acidic residues" evidence="2">
    <location>
        <begin position="269"/>
        <end position="300"/>
    </location>
</feature>
<name>A0AAD5I5I5_ACENE</name>
<dbReference type="Gene3D" id="2.40.160.200">
    <property type="entry name" value="LURP1-related"/>
    <property type="match status" value="1"/>
</dbReference>